<dbReference type="RefSeq" id="XP_056526907.1">
    <property type="nucleotide sequence ID" value="XM_056661741.1"/>
</dbReference>
<comment type="caution">
    <text evidence="3">The sequence shown here is derived from an EMBL/GenBank/DDBJ whole genome shotgun (WGS) entry which is preliminary data.</text>
</comment>
<feature type="compositionally biased region" description="Polar residues" evidence="2">
    <location>
        <begin position="162"/>
        <end position="184"/>
    </location>
</feature>
<sequence length="191" mass="21396">MDDLLPALPPARWQVQEDDQLILACEIKMNKRAAQTKEYNIFLIIRRQGPSDPVKKTPKKVAKRTTRKSKPEGIKEEEVDTVAELIKQEGDALADIKQEVDALEQQVDAFAERVSEPVSEPFSDLMPPELLFRPLTEQQEWEGSWKTIRRVQTPCSGGMRSENGSDTGSDTAPDTLSAKASTCCSRHHPPV</sequence>
<keyword evidence="1" id="KW-0175">Coiled coil</keyword>
<name>A0A9W9HGQ6_9EURO</name>
<evidence type="ECO:0000313" key="4">
    <source>
        <dbReference type="Proteomes" id="UP001149079"/>
    </source>
</evidence>
<evidence type="ECO:0000256" key="1">
    <source>
        <dbReference type="SAM" id="Coils"/>
    </source>
</evidence>
<evidence type="ECO:0000313" key="3">
    <source>
        <dbReference type="EMBL" id="KAJ5146433.1"/>
    </source>
</evidence>
<feature type="compositionally biased region" description="Basic residues" evidence="2">
    <location>
        <begin position="56"/>
        <end position="68"/>
    </location>
</feature>
<evidence type="ECO:0000256" key="2">
    <source>
        <dbReference type="SAM" id="MobiDB-lite"/>
    </source>
</evidence>
<reference evidence="3" key="2">
    <citation type="journal article" date="2023" name="IMA Fungus">
        <title>Comparative genomic study of the Penicillium genus elucidates a diverse pangenome and 15 lateral gene transfer events.</title>
        <authorList>
            <person name="Petersen C."/>
            <person name="Sorensen T."/>
            <person name="Nielsen M.R."/>
            <person name="Sondergaard T.E."/>
            <person name="Sorensen J.L."/>
            <person name="Fitzpatrick D.A."/>
            <person name="Frisvad J.C."/>
            <person name="Nielsen K.L."/>
        </authorList>
    </citation>
    <scope>NUCLEOTIDE SEQUENCE</scope>
    <source>
        <strain evidence="3">IBT 22155</strain>
    </source>
</reference>
<proteinExistence type="predicted"/>
<organism evidence="3 4">
    <name type="scientific">Penicillium bovifimosum</name>
    <dbReference type="NCBI Taxonomy" id="126998"/>
    <lineage>
        <taxon>Eukaryota</taxon>
        <taxon>Fungi</taxon>
        <taxon>Dikarya</taxon>
        <taxon>Ascomycota</taxon>
        <taxon>Pezizomycotina</taxon>
        <taxon>Eurotiomycetes</taxon>
        <taxon>Eurotiomycetidae</taxon>
        <taxon>Eurotiales</taxon>
        <taxon>Aspergillaceae</taxon>
        <taxon>Penicillium</taxon>
    </lineage>
</organism>
<keyword evidence="4" id="KW-1185">Reference proteome</keyword>
<dbReference type="AlphaFoldDB" id="A0A9W9HGQ6"/>
<dbReference type="EMBL" id="JAPQKL010000001">
    <property type="protein sequence ID" value="KAJ5146433.1"/>
    <property type="molecule type" value="Genomic_DNA"/>
</dbReference>
<dbReference type="Proteomes" id="UP001149079">
    <property type="component" value="Unassembled WGS sequence"/>
</dbReference>
<gene>
    <name evidence="3" type="ORF">N7515_000997</name>
</gene>
<reference evidence="3" key="1">
    <citation type="submission" date="2022-11" db="EMBL/GenBank/DDBJ databases">
        <authorList>
            <person name="Petersen C."/>
        </authorList>
    </citation>
    <scope>NUCLEOTIDE SEQUENCE</scope>
    <source>
        <strain evidence="3">IBT 22155</strain>
    </source>
</reference>
<feature type="region of interest" description="Disordered" evidence="2">
    <location>
        <begin position="51"/>
        <end position="75"/>
    </location>
</feature>
<feature type="region of interest" description="Disordered" evidence="2">
    <location>
        <begin position="154"/>
        <end position="191"/>
    </location>
</feature>
<dbReference type="GeneID" id="81400911"/>
<protein>
    <submittedName>
        <fullName evidence="3">Uncharacterized protein</fullName>
    </submittedName>
</protein>
<feature type="coiled-coil region" evidence="1">
    <location>
        <begin position="86"/>
        <end position="113"/>
    </location>
</feature>
<accession>A0A9W9HGQ6</accession>